<name>A0ABR5AC67_9BACL</name>
<evidence type="ECO:0000313" key="3">
    <source>
        <dbReference type="Proteomes" id="UP000031967"/>
    </source>
</evidence>
<keyword evidence="1" id="KW-0812">Transmembrane</keyword>
<reference evidence="2 3" key="1">
    <citation type="submission" date="2014-12" db="EMBL/GenBank/DDBJ databases">
        <title>Draft genome sequence of Paenibacillus kamchatkensis strain B-2647.</title>
        <authorList>
            <person name="Karlyshev A.V."/>
            <person name="Kudryashova E.B."/>
        </authorList>
    </citation>
    <scope>NUCLEOTIDE SEQUENCE [LARGE SCALE GENOMIC DNA]</scope>
    <source>
        <strain evidence="2 3">VKM B-2647</strain>
    </source>
</reference>
<keyword evidence="1" id="KW-1133">Transmembrane helix</keyword>
<keyword evidence="3" id="KW-1185">Reference proteome</keyword>
<dbReference type="InterPro" id="IPR010001">
    <property type="entry name" value="BofA"/>
</dbReference>
<dbReference type="NCBIfam" id="TIGR02862">
    <property type="entry name" value="spore_BofA"/>
    <property type="match status" value="1"/>
</dbReference>
<evidence type="ECO:0000313" key="2">
    <source>
        <dbReference type="EMBL" id="KIL38597.1"/>
    </source>
</evidence>
<protein>
    <recommendedName>
        <fullName evidence="4">Pro-sigmaK processing inhibitor BofA</fullName>
    </recommendedName>
</protein>
<dbReference type="Proteomes" id="UP000031967">
    <property type="component" value="Unassembled WGS sequence"/>
</dbReference>
<dbReference type="EMBL" id="JXAK01000056">
    <property type="protein sequence ID" value="KIL38597.1"/>
    <property type="molecule type" value="Genomic_DNA"/>
</dbReference>
<dbReference type="Pfam" id="PF07441">
    <property type="entry name" value="BofA"/>
    <property type="match status" value="1"/>
</dbReference>
<feature type="transmembrane region" description="Helical" evidence="1">
    <location>
        <begin position="62"/>
        <end position="86"/>
    </location>
</feature>
<evidence type="ECO:0000256" key="1">
    <source>
        <dbReference type="SAM" id="Phobius"/>
    </source>
</evidence>
<feature type="transmembrane region" description="Helical" evidence="1">
    <location>
        <begin position="32"/>
        <end position="50"/>
    </location>
</feature>
<sequence length="87" mass="9498">MRVAMWVVLAVCALLLLVVVLRNRVAGRWLTYLALNVVVAAFLLYFVNLLSSYTHFTLPINVATLCTVGILGVPGLFLLAALKLVVL</sequence>
<dbReference type="RefSeq" id="WP_041050785.1">
    <property type="nucleotide sequence ID" value="NZ_JXAK01000056.1"/>
</dbReference>
<accession>A0ABR5AC67</accession>
<proteinExistence type="predicted"/>
<gene>
    <name evidence="2" type="ORF">SD70_25200</name>
</gene>
<organism evidence="2 3">
    <name type="scientific">Gordoniibacillus kamchatkensis</name>
    <dbReference type="NCBI Taxonomy" id="1590651"/>
    <lineage>
        <taxon>Bacteria</taxon>
        <taxon>Bacillati</taxon>
        <taxon>Bacillota</taxon>
        <taxon>Bacilli</taxon>
        <taxon>Bacillales</taxon>
        <taxon>Paenibacillaceae</taxon>
        <taxon>Gordoniibacillus</taxon>
    </lineage>
</organism>
<comment type="caution">
    <text evidence="2">The sequence shown here is derived from an EMBL/GenBank/DDBJ whole genome shotgun (WGS) entry which is preliminary data.</text>
</comment>
<evidence type="ECO:0008006" key="4">
    <source>
        <dbReference type="Google" id="ProtNLM"/>
    </source>
</evidence>
<keyword evidence="1" id="KW-0472">Membrane</keyword>